<feature type="coiled-coil region" evidence="1">
    <location>
        <begin position="61"/>
        <end position="88"/>
    </location>
</feature>
<feature type="compositionally biased region" description="Polar residues" evidence="2">
    <location>
        <begin position="89"/>
        <end position="100"/>
    </location>
</feature>
<evidence type="ECO:0000256" key="2">
    <source>
        <dbReference type="SAM" id="MobiDB-lite"/>
    </source>
</evidence>
<evidence type="ECO:0000313" key="3">
    <source>
        <dbReference type="EMBL" id="KAL3274949.1"/>
    </source>
</evidence>
<evidence type="ECO:0008006" key="5">
    <source>
        <dbReference type="Google" id="ProtNLM"/>
    </source>
</evidence>
<gene>
    <name evidence="3" type="ORF">HHI36_019725</name>
</gene>
<comment type="caution">
    <text evidence="3">The sequence shown here is derived from an EMBL/GenBank/DDBJ whole genome shotgun (WGS) entry which is preliminary data.</text>
</comment>
<dbReference type="Proteomes" id="UP001516400">
    <property type="component" value="Unassembled WGS sequence"/>
</dbReference>
<reference evidence="3 4" key="1">
    <citation type="journal article" date="2021" name="BMC Biol.">
        <title>Horizontally acquired antibacterial genes associated with adaptive radiation of ladybird beetles.</title>
        <authorList>
            <person name="Li H.S."/>
            <person name="Tang X.F."/>
            <person name="Huang Y.H."/>
            <person name="Xu Z.Y."/>
            <person name="Chen M.L."/>
            <person name="Du X.Y."/>
            <person name="Qiu B.Y."/>
            <person name="Chen P.T."/>
            <person name="Zhang W."/>
            <person name="Slipinski A."/>
            <person name="Escalona H.E."/>
            <person name="Waterhouse R.M."/>
            <person name="Zwick A."/>
            <person name="Pang H."/>
        </authorList>
    </citation>
    <scope>NUCLEOTIDE SEQUENCE [LARGE SCALE GENOMIC DNA]</scope>
    <source>
        <strain evidence="3">SYSU2018</strain>
    </source>
</reference>
<feature type="compositionally biased region" description="Basic and acidic residues" evidence="2">
    <location>
        <begin position="101"/>
        <end position="125"/>
    </location>
</feature>
<organism evidence="3 4">
    <name type="scientific">Cryptolaemus montrouzieri</name>
    <dbReference type="NCBI Taxonomy" id="559131"/>
    <lineage>
        <taxon>Eukaryota</taxon>
        <taxon>Metazoa</taxon>
        <taxon>Ecdysozoa</taxon>
        <taxon>Arthropoda</taxon>
        <taxon>Hexapoda</taxon>
        <taxon>Insecta</taxon>
        <taxon>Pterygota</taxon>
        <taxon>Neoptera</taxon>
        <taxon>Endopterygota</taxon>
        <taxon>Coleoptera</taxon>
        <taxon>Polyphaga</taxon>
        <taxon>Cucujiformia</taxon>
        <taxon>Coccinelloidea</taxon>
        <taxon>Coccinellidae</taxon>
        <taxon>Scymninae</taxon>
        <taxon>Scymnini</taxon>
        <taxon>Cryptolaemus</taxon>
    </lineage>
</organism>
<protein>
    <recommendedName>
        <fullName evidence="5">B box-type domain-containing protein</fullName>
    </recommendedName>
</protein>
<dbReference type="AlphaFoldDB" id="A0ABD2N8U7"/>
<evidence type="ECO:0000256" key="1">
    <source>
        <dbReference type="SAM" id="Coils"/>
    </source>
</evidence>
<evidence type="ECO:0000313" key="4">
    <source>
        <dbReference type="Proteomes" id="UP001516400"/>
    </source>
</evidence>
<name>A0ABD2N8U7_9CUCU</name>
<proteinExistence type="predicted"/>
<feature type="region of interest" description="Disordered" evidence="2">
    <location>
        <begin position="89"/>
        <end position="125"/>
    </location>
</feature>
<keyword evidence="1" id="KW-0175">Coiled coil</keyword>
<keyword evidence="4" id="KW-1185">Reference proteome</keyword>
<sequence length="214" mass="24728">MKCAGCQKGGDKYVLFKCDCCGGIQCKECGKYSASEDKCFSLSKRRAILYCTSCHEKSGNIINLMQKNRNLKQELEDLKESYKIMSENNKSHTFNETVNENSRKENRNVENDTTDRPQEENAELRAKVASMKEEVEEKSKRWDKYDDASENILELYTEMGYKNKVLKQNNSLFSDRLKDFKNKNITSPLREVVAEGLHACEFLKQFGINGNYSF</sequence>
<accession>A0ABD2N8U7</accession>
<dbReference type="EMBL" id="JABFTP020000083">
    <property type="protein sequence ID" value="KAL3274949.1"/>
    <property type="molecule type" value="Genomic_DNA"/>
</dbReference>